<dbReference type="Pfam" id="PF00361">
    <property type="entry name" value="Proton_antipo_M"/>
    <property type="match status" value="1"/>
</dbReference>
<evidence type="ECO:0000256" key="3">
    <source>
        <dbReference type="ARBA" id="ARBA00007012"/>
    </source>
</evidence>
<comment type="catalytic activity">
    <reaction evidence="17 18">
        <text>a ubiquinone + NADH + 5 H(+)(in) = a ubiquinol + NAD(+) + 4 H(+)(out)</text>
        <dbReference type="Rhea" id="RHEA:29091"/>
        <dbReference type="Rhea" id="RHEA-COMP:9565"/>
        <dbReference type="Rhea" id="RHEA-COMP:9566"/>
        <dbReference type="ChEBI" id="CHEBI:15378"/>
        <dbReference type="ChEBI" id="CHEBI:16389"/>
        <dbReference type="ChEBI" id="CHEBI:17976"/>
        <dbReference type="ChEBI" id="CHEBI:57540"/>
        <dbReference type="ChEBI" id="CHEBI:57945"/>
        <dbReference type="EC" id="7.1.1.2"/>
    </reaction>
</comment>
<evidence type="ECO:0000256" key="18">
    <source>
        <dbReference type="RuleBase" id="RU003403"/>
    </source>
</evidence>
<keyword evidence="13 18" id="KW-0520">NAD</keyword>
<evidence type="ECO:0000256" key="1">
    <source>
        <dbReference type="ARBA" id="ARBA00003257"/>
    </source>
</evidence>
<evidence type="ECO:0000256" key="16">
    <source>
        <dbReference type="ARBA" id="ARBA00023136"/>
    </source>
</evidence>
<organism evidence="20">
    <name type="scientific">Brachygluta helferi</name>
    <dbReference type="NCBI Taxonomy" id="351497"/>
    <lineage>
        <taxon>Eukaryota</taxon>
        <taxon>Metazoa</taxon>
        <taxon>Ecdysozoa</taxon>
        <taxon>Arthropoda</taxon>
        <taxon>Hexapoda</taxon>
        <taxon>Insecta</taxon>
        <taxon>Pterygota</taxon>
        <taxon>Neoptera</taxon>
        <taxon>Endopterygota</taxon>
        <taxon>Coleoptera</taxon>
        <taxon>Polyphaga</taxon>
        <taxon>Staphyliniformia</taxon>
        <taxon>Staphylinidae</taxon>
        <taxon>Omaliinae group</taxon>
        <taxon>Pselaphinae</taxon>
        <taxon>Brachygluta</taxon>
    </lineage>
</organism>
<feature type="transmembrane region" description="Helical" evidence="18">
    <location>
        <begin position="228"/>
        <end position="252"/>
    </location>
</feature>
<comment type="function">
    <text evidence="1">Core subunit of the mitochondrial membrane respiratory chain NADH dehydrogenase (Complex I) that is believed to belong to the minimal assembly required for catalysis. Complex I functions in the transfer of electrons from NADH to the respiratory chain. The immediate electron acceptor for the enzyme is believed to be ubiquinone.</text>
</comment>
<evidence type="ECO:0000256" key="6">
    <source>
        <dbReference type="ARBA" id="ARBA00022448"/>
    </source>
</evidence>
<sequence length="332" mass="38822">MFINSLILSTFITISSNSWMGMWIGLEINLLSIIPLMNNIKNSYSSESSIKYFIVQAISSAIMLMSVILTIKFNTSIPLSNINNSISMIFNSSMMTKMGAAPFHFWFPEIMEGLNWFNCFIMMTWQKISPFILLNYSINNINFIILVIICSTLIGGIMGLNQTSLRKIFTYSSINHISWMISSIMFIETIWFYYLIIYSFILMNLIIVLNTFKIFYLKQIFMFTSKNLLIYYFFILNLFSLGGLPPFIGFFPKWIIIQSMINENFIFLSYFMIIFTLLTLFYYIRIMFSSLTLNINEINFIKINSHSLFLPNLINTFNLISLPVFTICFNFI</sequence>
<dbReference type="AlphaFoldDB" id="A0A0S2M6T5"/>
<evidence type="ECO:0000256" key="12">
    <source>
        <dbReference type="ARBA" id="ARBA00022989"/>
    </source>
</evidence>
<evidence type="ECO:0000256" key="17">
    <source>
        <dbReference type="ARBA" id="ARBA00049551"/>
    </source>
</evidence>
<evidence type="ECO:0000313" key="20">
    <source>
        <dbReference type="EMBL" id="ALO70406.1"/>
    </source>
</evidence>
<protein>
    <recommendedName>
        <fullName evidence="5 18">NADH-ubiquinone oxidoreductase chain 2</fullName>
        <ecNumber evidence="4 18">7.1.1.2</ecNumber>
    </recommendedName>
</protein>
<evidence type="ECO:0000256" key="11">
    <source>
        <dbReference type="ARBA" id="ARBA00022982"/>
    </source>
</evidence>
<evidence type="ECO:0000256" key="2">
    <source>
        <dbReference type="ARBA" id="ARBA00004448"/>
    </source>
</evidence>
<keyword evidence="16 18" id="KW-0472">Membrane</keyword>
<feature type="domain" description="NADH:quinone oxidoreductase/Mrp antiporter transmembrane" evidence="19">
    <location>
        <begin position="16"/>
        <end position="279"/>
    </location>
</feature>
<evidence type="ECO:0000256" key="10">
    <source>
        <dbReference type="ARBA" id="ARBA00022967"/>
    </source>
</evidence>
<dbReference type="InterPro" id="IPR050175">
    <property type="entry name" value="Complex_I_Subunit_2"/>
</dbReference>
<feature type="transmembrane region" description="Helical" evidence="18">
    <location>
        <begin position="140"/>
        <end position="161"/>
    </location>
</feature>
<keyword evidence="11 18" id="KW-0249">Electron transport</keyword>
<feature type="transmembrane region" description="Helical" evidence="18">
    <location>
        <begin position="193"/>
        <end position="216"/>
    </location>
</feature>
<gene>
    <name evidence="20" type="primary">nad2</name>
</gene>
<keyword evidence="14 18" id="KW-0830">Ubiquinone</keyword>
<evidence type="ECO:0000256" key="4">
    <source>
        <dbReference type="ARBA" id="ARBA00012944"/>
    </source>
</evidence>
<dbReference type="GO" id="GO:0008137">
    <property type="term" value="F:NADH dehydrogenase (ubiquinone) activity"/>
    <property type="evidence" value="ECO:0007669"/>
    <property type="project" value="UniProtKB-EC"/>
</dbReference>
<evidence type="ECO:0000256" key="13">
    <source>
        <dbReference type="ARBA" id="ARBA00023027"/>
    </source>
</evidence>
<evidence type="ECO:0000256" key="14">
    <source>
        <dbReference type="ARBA" id="ARBA00023075"/>
    </source>
</evidence>
<dbReference type="PANTHER" id="PTHR46552:SF1">
    <property type="entry name" value="NADH-UBIQUINONE OXIDOREDUCTASE CHAIN 2"/>
    <property type="match status" value="1"/>
</dbReference>
<evidence type="ECO:0000256" key="7">
    <source>
        <dbReference type="ARBA" id="ARBA00022660"/>
    </source>
</evidence>
<dbReference type="InterPro" id="IPR001750">
    <property type="entry name" value="ND/Mrp_TM"/>
</dbReference>
<evidence type="ECO:0000256" key="9">
    <source>
        <dbReference type="ARBA" id="ARBA00022792"/>
    </source>
</evidence>
<feature type="transmembrane region" description="Helical" evidence="18">
    <location>
        <begin position="264"/>
        <end position="284"/>
    </location>
</feature>
<keyword evidence="10 18" id="KW-1278">Translocase</keyword>
<evidence type="ECO:0000256" key="15">
    <source>
        <dbReference type="ARBA" id="ARBA00023128"/>
    </source>
</evidence>
<keyword evidence="15 18" id="KW-0496">Mitochondrion</keyword>
<dbReference type="PANTHER" id="PTHR46552">
    <property type="entry name" value="NADH-UBIQUINONE OXIDOREDUCTASE CHAIN 2"/>
    <property type="match status" value="1"/>
</dbReference>
<evidence type="ECO:0000256" key="5">
    <source>
        <dbReference type="ARBA" id="ARBA00021008"/>
    </source>
</evidence>
<evidence type="ECO:0000259" key="19">
    <source>
        <dbReference type="Pfam" id="PF00361"/>
    </source>
</evidence>
<dbReference type="EMBL" id="KT780634">
    <property type="protein sequence ID" value="ALO70406.1"/>
    <property type="molecule type" value="Genomic_DNA"/>
</dbReference>
<proteinExistence type="inferred from homology"/>
<reference evidence="20" key="1">
    <citation type="submission" date="2015-09" db="EMBL/GenBank/DDBJ databases">
        <title>Staphyliniformia phylogenetics from de novo mitogenomic assemblies.</title>
        <authorList>
            <person name="Favreau E.A."/>
            <person name="Linard B."/>
            <person name="Vogler A.P."/>
        </authorList>
    </citation>
    <scope>NUCLEOTIDE SEQUENCE</scope>
</reference>
<name>A0A0S2M6T5_9COLE</name>
<keyword evidence="7 18" id="KW-0679">Respiratory chain</keyword>
<keyword evidence="9 18" id="KW-0999">Mitochondrion inner membrane</keyword>
<dbReference type="InterPro" id="IPR003917">
    <property type="entry name" value="NADH_UbQ_OxRdtase_chain2"/>
</dbReference>
<comment type="subcellular location">
    <subcellularLocation>
        <location evidence="2 18">Mitochondrion inner membrane</location>
        <topology evidence="2 18">Multi-pass membrane protein</topology>
    </subcellularLocation>
</comment>
<dbReference type="GO" id="GO:0006120">
    <property type="term" value="P:mitochondrial electron transport, NADH to ubiquinone"/>
    <property type="evidence" value="ECO:0007669"/>
    <property type="project" value="InterPro"/>
</dbReference>
<accession>A0A0S2M6T5</accession>
<dbReference type="GO" id="GO:0005743">
    <property type="term" value="C:mitochondrial inner membrane"/>
    <property type="evidence" value="ECO:0007669"/>
    <property type="project" value="UniProtKB-SubCell"/>
</dbReference>
<dbReference type="PRINTS" id="PR01436">
    <property type="entry name" value="NADHDHGNASE2"/>
</dbReference>
<feature type="transmembrane region" description="Helical" evidence="18">
    <location>
        <begin position="52"/>
        <end position="73"/>
    </location>
</feature>
<keyword evidence="12 18" id="KW-1133">Transmembrane helix</keyword>
<feature type="transmembrane region" description="Helical" evidence="18">
    <location>
        <begin position="114"/>
        <end position="134"/>
    </location>
</feature>
<comment type="function">
    <text evidence="18">Core subunit of the mitochondrial membrane respiratory chain NADH dehydrogenase (Complex I) which catalyzes electron transfer from NADH through the respiratory chain, using ubiquinone as an electron acceptor. Essential for the catalytic activity and assembly of complex I.</text>
</comment>
<geneLocation type="mitochondrion" evidence="20"/>
<keyword evidence="6" id="KW-0813">Transport</keyword>
<feature type="transmembrane region" description="Helical" evidence="18">
    <location>
        <begin position="20"/>
        <end position="40"/>
    </location>
</feature>
<evidence type="ECO:0000256" key="8">
    <source>
        <dbReference type="ARBA" id="ARBA00022692"/>
    </source>
</evidence>
<keyword evidence="8 18" id="KW-0812">Transmembrane</keyword>
<dbReference type="EC" id="7.1.1.2" evidence="4 18"/>
<comment type="similarity">
    <text evidence="3 18">Belongs to the complex I subunit 2 family.</text>
</comment>